<keyword evidence="3" id="KW-0677">Repeat</keyword>
<evidence type="ECO:0000256" key="3">
    <source>
        <dbReference type="ARBA" id="ARBA00022737"/>
    </source>
</evidence>
<dbReference type="OrthoDB" id="6262491at2759"/>
<keyword evidence="5" id="KW-0175">Coiled coil</keyword>
<feature type="compositionally biased region" description="Basic and acidic residues" evidence="6">
    <location>
        <begin position="238"/>
        <end position="263"/>
    </location>
</feature>
<feature type="repeat" description="WD" evidence="4">
    <location>
        <begin position="372"/>
        <end position="413"/>
    </location>
</feature>
<sequence>MAEGGLCRRRRWKSHIVGQLQQRDRAQKARFSDLVQAYTKVLEKSNLADLSVPFQTPSGDHQMGGPSCSPNHPSSACVDPDTVWDPSTVLTCLQNRHEASLLELETANGEMAYQVYELNQLLQAKDAALGDQEGRLAILSCQLSAVQAWRCQLQNQAEELRGRNGAQKSQYDSLQRHFQQQDGAFRQAQEKGEQLLLQVLQGKVASAQQENERIEREKQTQLARDLQAATTSLLSVKIDSEKMKTGEKKSAGGQESEEKKGGEKLWKRPFRSASATALSTARYKEVVKGWFDFRLKRGNSVSSGSMDQYYSLPTCVATGLPSAVADEQEGHLSEIHAVTFSPNSGLLATGGADRLVKLWSVAGGCLEKKEALEGSSGSITSLAFDPSGCCVLASTYDNTAQLWKVGDSRVKEILTGHTNKVTAAKFRSTWQRAVTGSRDRTVKEWDLVKGACSRTIQVFSYCNDVVCCNNVIVSGHHDKMIRFWDSRDPHCTQVVPVGGKVTSLSLSPDQLQLLSCSRDNALKVLDLRMHTVQQVF</sequence>
<dbReference type="Pfam" id="PF08614">
    <property type="entry name" value="ATG16"/>
    <property type="match status" value="1"/>
</dbReference>
<evidence type="ECO:0000313" key="8">
    <source>
        <dbReference type="Proteomes" id="UP000504617"/>
    </source>
</evidence>
<evidence type="ECO:0000256" key="4">
    <source>
        <dbReference type="PROSITE-ProRule" id="PRU00221"/>
    </source>
</evidence>
<comment type="similarity">
    <text evidence="1">Belongs to the WD repeat ATG16 family.</text>
</comment>
<evidence type="ECO:0000256" key="1">
    <source>
        <dbReference type="ARBA" id="ARBA00009271"/>
    </source>
</evidence>
<dbReference type="RefSeq" id="XP_013916014.1">
    <property type="nucleotide sequence ID" value="XM_014060539.1"/>
</dbReference>
<dbReference type="PANTHER" id="PTHR19878:SF7">
    <property type="entry name" value="PROTEIN ATG16L2"/>
    <property type="match status" value="1"/>
</dbReference>
<dbReference type="PROSITE" id="PS50294">
    <property type="entry name" value="WD_REPEATS_REGION"/>
    <property type="match status" value="3"/>
</dbReference>
<feature type="coiled-coil region" evidence="5">
    <location>
        <begin position="197"/>
        <end position="224"/>
    </location>
</feature>
<dbReference type="InterPro" id="IPR045160">
    <property type="entry name" value="ATG16"/>
</dbReference>
<dbReference type="CDD" id="cd00200">
    <property type="entry name" value="WD40"/>
    <property type="match status" value="1"/>
</dbReference>
<dbReference type="Pfam" id="PF00400">
    <property type="entry name" value="WD40"/>
    <property type="match status" value="5"/>
</dbReference>
<dbReference type="PANTHER" id="PTHR19878">
    <property type="entry name" value="AUTOPHAGY PROTEIN 16-LIKE"/>
    <property type="match status" value="1"/>
</dbReference>
<dbReference type="PROSITE" id="PS50082">
    <property type="entry name" value="WD_REPEATS_2"/>
    <property type="match status" value="3"/>
</dbReference>
<dbReference type="InterPro" id="IPR036322">
    <property type="entry name" value="WD40_repeat_dom_sf"/>
</dbReference>
<name>A0A6I9XJQ4_9SAUR</name>
<feature type="non-terminal residue" evidence="9">
    <location>
        <position position="536"/>
    </location>
</feature>
<feature type="repeat" description="WD" evidence="4">
    <location>
        <begin position="328"/>
        <end position="361"/>
    </location>
</feature>
<dbReference type="InterPro" id="IPR013923">
    <property type="entry name" value="Autophagy-rel_prot_16_dom"/>
</dbReference>
<dbReference type="Gene3D" id="2.130.10.10">
    <property type="entry name" value="YVTN repeat-like/Quinoprotein amine dehydrogenase"/>
    <property type="match status" value="1"/>
</dbReference>
<feature type="region of interest" description="Disordered" evidence="6">
    <location>
        <begin position="237"/>
        <end position="263"/>
    </location>
</feature>
<dbReference type="InterPro" id="IPR001680">
    <property type="entry name" value="WD40_rpt"/>
</dbReference>
<feature type="repeat" description="WD" evidence="4">
    <location>
        <begin position="414"/>
        <end position="455"/>
    </location>
</feature>
<evidence type="ECO:0000256" key="5">
    <source>
        <dbReference type="SAM" id="Coils"/>
    </source>
</evidence>
<proteinExistence type="inferred from homology"/>
<dbReference type="AlphaFoldDB" id="A0A6I9XJQ4"/>
<reference evidence="9" key="1">
    <citation type="submission" date="2025-08" db="UniProtKB">
        <authorList>
            <consortium name="RefSeq"/>
        </authorList>
    </citation>
    <scope>IDENTIFICATION</scope>
</reference>
<organism evidence="8 9">
    <name type="scientific">Thamnophis sirtalis</name>
    <dbReference type="NCBI Taxonomy" id="35019"/>
    <lineage>
        <taxon>Eukaryota</taxon>
        <taxon>Metazoa</taxon>
        <taxon>Chordata</taxon>
        <taxon>Craniata</taxon>
        <taxon>Vertebrata</taxon>
        <taxon>Euteleostomi</taxon>
        <taxon>Lepidosauria</taxon>
        <taxon>Squamata</taxon>
        <taxon>Bifurcata</taxon>
        <taxon>Unidentata</taxon>
        <taxon>Episquamata</taxon>
        <taxon>Toxicofera</taxon>
        <taxon>Serpentes</taxon>
        <taxon>Colubroidea</taxon>
        <taxon>Colubridae</taxon>
        <taxon>Natricinae</taxon>
        <taxon>Thamnophis</taxon>
    </lineage>
</organism>
<dbReference type="GeneID" id="106544297"/>
<dbReference type="Proteomes" id="UP000504617">
    <property type="component" value="Unplaced"/>
</dbReference>
<dbReference type="KEGG" id="tsr:106544297"/>
<dbReference type="GO" id="GO:0000045">
    <property type="term" value="P:autophagosome assembly"/>
    <property type="evidence" value="ECO:0007669"/>
    <property type="project" value="InterPro"/>
</dbReference>
<dbReference type="CTD" id="89849"/>
<evidence type="ECO:0000256" key="2">
    <source>
        <dbReference type="ARBA" id="ARBA00022574"/>
    </source>
</evidence>
<keyword evidence="8" id="KW-1185">Reference proteome</keyword>
<dbReference type="InterPro" id="IPR015943">
    <property type="entry name" value="WD40/YVTN_repeat-like_dom_sf"/>
</dbReference>
<evidence type="ECO:0000256" key="6">
    <source>
        <dbReference type="SAM" id="MobiDB-lite"/>
    </source>
</evidence>
<evidence type="ECO:0000259" key="7">
    <source>
        <dbReference type="Pfam" id="PF08614"/>
    </source>
</evidence>
<dbReference type="SUPFAM" id="SSF50978">
    <property type="entry name" value="WD40 repeat-like"/>
    <property type="match status" value="1"/>
</dbReference>
<dbReference type="PRINTS" id="PR00320">
    <property type="entry name" value="GPROTEINBRPT"/>
</dbReference>
<dbReference type="SMART" id="SM00320">
    <property type="entry name" value="WD40"/>
    <property type="match status" value="5"/>
</dbReference>
<gene>
    <name evidence="9" type="primary">ATG16L2</name>
</gene>
<accession>A0A6I9XJQ4</accession>
<evidence type="ECO:0000313" key="9">
    <source>
        <dbReference type="RefSeq" id="XP_013916014.1"/>
    </source>
</evidence>
<keyword evidence="2 4" id="KW-0853">WD repeat</keyword>
<protein>
    <submittedName>
        <fullName evidence="9">Autophagy-related protein 16-2</fullName>
    </submittedName>
</protein>
<feature type="domain" description="Autophagy-related protein 16" evidence="7">
    <location>
        <begin position="15"/>
        <end position="211"/>
    </location>
</feature>
<dbReference type="InterPro" id="IPR020472">
    <property type="entry name" value="WD40_PAC1"/>
</dbReference>